<proteinExistence type="predicted"/>
<sequence length="103" mass="11818">MAKAKKLDLPKYLRVRAARAHDEHLALDERVYTESAELIEDFREQLATARKDALRRAVQKLNSIQPPPHSRGLDSVIYDLKREADECDADLRSMAEKEKSDEA</sequence>
<protein>
    <submittedName>
        <fullName evidence="1">Uncharacterized protein</fullName>
    </submittedName>
</protein>
<evidence type="ECO:0000313" key="1">
    <source>
        <dbReference type="EMBL" id="KKN89640.1"/>
    </source>
</evidence>
<dbReference type="AlphaFoldDB" id="A0A0F9U8T9"/>
<dbReference type="EMBL" id="LAZR01000116">
    <property type="protein sequence ID" value="KKN89640.1"/>
    <property type="molecule type" value="Genomic_DNA"/>
</dbReference>
<comment type="caution">
    <text evidence="1">The sequence shown here is derived from an EMBL/GenBank/DDBJ whole genome shotgun (WGS) entry which is preliminary data.</text>
</comment>
<name>A0A0F9U8T9_9ZZZZ</name>
<organism evidence="1">
    <name type="scientific">marine sediment metagenome</name>
    <dbReference type="NCBI Taxonomy" id="412755"/>
    <lineage>
        <taxon>unclassified sequences</taxon>
        <taxon>metagenomes</taxon>
        <taxon>ecological metagenomes</taxon>
    </lineage>
</organism>
<gene>
    <name evidence="1" type="ORF">LCGC14_0234860</name>
</gene>
<reference evidence="1" key="1">
    <citation type="journal article" date="2015" name="Nature">
        <title>Complex archaea that bridge the gap between prokaryotes and eukaryotes.</title>
        <authorList>
            <person name="Spang A."/>
            <person name="Saw J.H."/>
            <person name="Jorgensen S.L."/>
            <person name="Zaremba-Niedzwiedzka K."/>
            <person name="Martijn J."/>
            <person name="Lind A.E."/>
            <person name="van Eijk R."/>
            <person name="Schleper C."/>
            <person name="Guy L."/>
            <person name="Ettema T.J."/>
        </authorList>
    </citation>
    <scope>NUCLEOTIDE SEQUENCE</scope>
</reference>
<accession>A0A0F9U8T9</accession>